<protein>
    <submittedName>
        <fullName evidence="1">Uncharacterized protein</fullName>
    </submittedName>
</protein>
<dbReference type="EMBL" id="LR796238">
    <property type="protein sequence ID" value="CAB4130459.1"/>
    <property type="molecule type" value="Genomic_DNA"/>
</dbReference>
<dbReference type="InterPro" id="IPR056919">
    <property type="entry name" value="Phage_TAC_18"/>
</dbReference>
<organism evidence="1">
    <name type="scientific">uncultured Caudovirales phage</name>
    <dbReference type="NCBI Taxonomy" id="2100421"/>
    <lineage>
        <taxon>Viruses</taxon>
        <taxon>Duplodnaviria</taxon>
        <taxon>Heunggongvirae</taxon>
        <taxon>Uroviricota</taxon>
        <taxon>Caudoviricetes</taxon>
        <taxon>Peduoviridae</taxon>
        <taxon>Maltschvirus</taxon>
        <taxon>Maltschvirus maltsch</taxon>
    </lineage>
</organism>
<proteinExistence type="predicted"/>
<evidence type="ECO:0000313" key="1">
    <source>
        <dbReference type="EMBL" id="CAB4130459.1"/>
    </source>
</evidence>
<sequence>MLLARARQNNGFGPTAIAWSEIRAYAILTRSHFSAWEVEVFRLIDDEYLAAQGEQAE</sequence>
<reference evidence="1" key="1">
    <citation type="submission" date="2020-04" db="EMBL/GenBank/DDBJ databases">
        <authorList>
            <person name="Chiriac C."/>
            <person name="Salcher M."/>
            <person name="Ghai R."/>
            <person name="Kavagutti S V."/>
        </authorList>
    </citation>
    <scope>NUCLEOTIDE SEQUENCE</scope>
</reference>
<dbReference type="Pfam" id="PF23812">
    <property type="entry name" value="Phage_TAC_18"/>
    <property type="match status" value="1"/>
</dbReference>
<gene>
    <name evidence="1" type="ORF">UFOVP119_83</name>
</gene>
<name>A0A6J5LFP3_9CAUD</name>
<accession>A0A6J5LFP3</accession>